<keyword evidence="9" id="KW-1185">Reference proteome</keyword>
<dbReference type="OrthoDB" id="502624at2"/>
<comment type="caution">
    <text evidence="8">The sequence shown here is derived from an EMBL/GenBank/DDBJ whole genome shotgun (WGS) entry which is preliminary data.</text>
</comment>
<keyword evidence="2 7" id="KW-0349">Heme</keyword>
<dbReference type="PROSITE" id="PS00086">
    <property type="entry name" value="CYTOCHROME_P450"/>
    <property type="match status" value="1"/>
</dbReference>
<comment type="similarity">
    <text evidence="1 7">Belongs to the cytochrome P450 family.</text>
</comment>
<dbReference type="InterPro" id="IPR018247">
    <property type="entry name" value="EF_Hand_1_Ca_BS"/>
</dbReference>
<evidence type="ECO:0000256" key="3">
    <source>
        <dbReference type="ARBA" id="ARBA00022723"/>
    </source>
</evidence>
<name>A0A3N0GQN4_9ACTN</name>
<accession>A0A3N0GQN4</accession>
<dbReference type="GO" id="GO:0020037">
    <property type="term" value="F:heme binding"/>
    <property type="evidence" value="ECO:0007669"/>
    <property type="project" value="InterPro"/>
</dbReference>
<keyword evidence="4 7" id="KW-0560">Oxidoreductase</keyword>
<evidence type="ECO:0000256" key="6">
    <source>
        <dbReference type="ARBA" id="ARBA00023033"/>
    </source>
</evidence>
<dbReference type="GO" id="GO:0006707">
    <property type="term" value="P:cholesterol catabolic process"/>
    <property type="evidence" value="ECO:0007669"/>
    <property type="project" value="TreeGrafter"/>
</dbReference>
<dbReference type="Pfam" id="PF00067">
    <property type="entry name" value="p450"/>
    <property type="match status" value="1"/>
</dbReference>
<gene>
    <name evidence="8" type="ORF">EFL26_09830</name>
</gene>
<dbReference type="AlphaFoldDB" id="A0A3N0GQN4"/>
<dbReference type="Gene3D" id="1.10.630.10">
    <property type="entry name" value="Cytochrome P450"/>
    <property type="match status" value="1"/>
</dbReference>
<dbReference type="GO" id="GO:0008395">
    <property type="term" value="F:steroid hydroxylase activity"/>
    <property type="evidence" value="ECO:0007669"/>
    <property type="project" value="TreeGrafter"/>
</dbReference>
<protein>
    <submittedName>
        <fullName evidence="8">Cytochrome P450</fullName>
    </submittedName>
</protein>
<evidence type="ECO:0000256" key="7">
    <source>
        <dbReference type="RuleBase" id="RU000461"/>
    </source>
</evidence>
<reference evidence="8 9" key="1">
    <citation type="submission" date="2018-11" db="EMBL/GenBank/DDBJ databases">
        <authorList>
            <person name="Li F."/>
        </authorList>
    </citation>
    <scope>NUCLEOTIDE SEQUENCE [LARGE SCALE GENOMIC DNA]</scope>
    <source>
        <strain evidence="8 9">Gsoil 818</strain>
    </source>
</reference>
<dbReference type="InterPro" id="IPR001128">
    <property type="entry name" value="Cyt_P450"/>
</dbReference>
<dbReference type="Proteomes" id="UP000279994">
    <property type="component" value="Unassembled WGS sequence"/>
</dbReference>
<dbReference type="PANTHER" id="PTHR46696:SF4">
    <property type="entry name" value="BIOTIN BIOSYNTHESIS CYTOCHROME P450"/>
    <property type="match status" value="1"/>
</dbReference>
<evidence type="ECO:0000256" key="2">
    <source>
        <dbReference type="ARBA" id="ARBA00022617"/>
    </source>
</evidence>
<evidence type="ECO:0000313" key="8">
    <source>
        <dbReference type="EMBL" id="RNM14765.1"/>
    </source>
</evidence>
<keyword evidence="5 7" id="KW-0408">Iron</keyword>
<keyword evidence="3 7" id="KW-0479">Metal-binding</keyword>
<dbReference type="RefSeq" id="WP_123222728.1">
    <property type="nucleotide sequence ID" value="NZ_RJSF01000037.1"/>
</dbReference>
<dbReference type="PANTHER" id="PTHR46696">
    <property type="entry name" value="P450, PUTATIVE (EUROFUNG)-RELATED"/>
    <property type="match status" value="1"/>
</dbReference>
<dbReference type="EMBL" id="RJSF01000037">
    <property type="protein sequence ID" value="RNM14765.1"/>
    <property type="molecule type" value="Genomic_DNA"/>
</dbReference>
<evidence type="ECO:0000313" key="9">
    <source>
        <dbReference type="Proteomes" id="UP000279994"/>
    </source>
</evidence>
<dbReference type="FunFam" id="1.10.630.10:FF:000018">
    <property type="entry name" value="Cytochrome P450 monooxygenase"/>
    <property type="match status" value="1"/>
</dbReference>
<dbReference type="PRINTS" id="PR00359">
    <property type="entry name" value="BP450"/>
</dbReference>
<organism evidence="8 9">
    <name type="scientific">Nocardioides pocheonensis</name>
    <dbReference type="NCBI Taxonomy" id="661485"/>
    <lineage>
        <taxon>Bacteria</taxon>
        <taxon>Bacillati</taxon>
        <taxon>Actinomycetota</taxon>
        <taxon>Actinomycetes</taxon>
        <taxon>Propionibacteriales</taxon>
        <taxon>Nocardioidaceae</taxon>
        <taxon>Nocardioides</taxon>
    </lineage>
</organism>
<dbReference type="CDD" id="cd11078">
    <property type="entry name" value="CYP130-like"/>
    <property type="match status" value="1"/>
</dbReference>
<evidence type="ECO:0000256" key="5">
    <source>
        <dbReference type="ARBA" id="ARBA00023004"/>
    </source>
</evidence>
<evidence type="ECO:0000256" key="4">
    <source>
        <dbReference type="ARBA" id="ARBA00023002"/>
    </source>
</evidence>
<dbReference type="GO" id="GO:0005506">
    <property type="term" value="F:iron ion binding"/>
    <property type="evidence" value="ECO:0007669"/>
    <property type="project" value="InterPro"/>
</dbReference>
<dbReference type="PROSITE" id="PS00018">
    <property type="entry name" value="EF_HAND_1"/>
    <property type="match status" value="1"/>
</dbReference>
<dbReference type="InterPro" id="IPR017972">
    <property type="entry name" value="Cyt_P450_CS"/>
</dbReference>
<keyword evidence="6 7" id="KW-0503">Monooxygenase</keyword>
<dbReference type="InterPro" id="IPR036396">
    <property type="entry name" value="Cyt_P450_sf"/>
</dbReference>
<dbReference type="GO" id="GO:0036199">
    <property type="term" value="F:cholest-4-en-3-one 26-monooxygenase activity"/>
    <property type="evidence" value="ECO:0007669"/>
    <property type="project" value="TreeGrafter"/>
</dbReference>
<proteinExistence type="inferred from homology"/>
<sequence length="410" mass="45748">MSTDQKAPGCPLHFDHYDHALQDDPYPTYARLREEAPLYHNEEHDFWVLSRHADLHRAFRTDDVFSNRMGVSLDPSSWNENAHLVTSFLGMDPPEQTRLRKLVSRGFTPKRVADLEPRIAEISAQYLDAAVEKGTFDWITEYAGTFPMDVISEMLGVPEADRDEVRHYADLLVVREDGLRDVPPAGFEAAVWLFGYYARLLADRKQNPGDDLISALLTVADGGDRDEGGRMTDEELTAFLFLMVVAGNETTTKLLGNAVASISAHPDQRTAVFADPALVEPWIEETLRYEASSQFLARLTLQDFTVEGVTCPAGSKLMFALGAANHDHEVFSNADEFDIMRDKAELARHIAFGGGRHYCLGANLARLEARIALTQLVERCSSIDVAGEPRRFYSANVRGYASLPVTVTPR</sequence>
<dbReference type="SUPFAM" id="SSF48264">
    <property type="entry name" value="Cytochrome P450"/>
    <property type="match status" value="1"/>
</dbReference>
<dbReference type="InterPro" id="IPR002397">
    <property type="entry name" value="Cyt_P450_B"/>
</dbReference>
<evidence type="ECO:0000256" key="1">
    <source>
        <dbReference type="ARBA" id="ARBA00010617"/>
    </source>
</evidence>